<evidence type="ECO:0000313" key="2">
    <source>
        <dbReference type="Proteomes" id="UP001162483"/>
    </source>
</evidence>
<accession>A0ABN9FHT7</accession>
<name>A0ABN9FHT7_9NEOB</name>
<dbReference type="EMBL" id="CATNWA010016933">
    <property type="protein sequence ID" value="CAI9596576.1"/>
    <property type="molecule type" value="Genomic_DNA"/>
</dbReference>
<evidence type="ECO:0000313" key="1">
    <source>
        <dbReference type="EMBL" id="CAI9596576.1"/>
    </source>
</evidence>
<organism evidence="1 2">
    <name type="scientific">Staurois parvus</name>
    <dbReference type="NCBI Taxonomy" id="386267"/>
    <lineage>
        <taxon>Eukaryota</taxon>
        <taxon>Metazoa</taxon>
        <taxon>Chordata</taxon>
        <taxon>Craniata</taxon>
        <taxon>Vertebrata</taxon>
        <taxon>Euteleostomi</taxon>
        <taxon>Amphibia</taxon>
        <taxon>Batrachia</taxon>
        <taxon>Anura</taxon>
        <taxon>Neobatrachia</taxon>
        <taxon>Ranoidea</taxon>
        <taxon>Ranidae</taxon>
        <taxon>Staurois</taxon>
    </lineage>
</organism>
<gene>
    <name evidence="1" type="ORF">SPARVUS_LOCUS12089508</name>
</gene>
<comment type="caution">
    <text evidence="1">The sequence shown here is derived from an EMBL/GenBank/DDBJ whole genome shotgun (WGS) entry which is preliminary data.</text>
</comment>
<sequence>DAFRFIFPLSFSSIQIGTCEFQCICGAFHCILVRSSTVLCRKNAACSTFFSATRMHWNCKL</sequence>
<dbReference type="Proteomes" id="UP001162483">
    <property type="component" value="Unassembled WGS sequence"/>
</dbReference>
<proteinExistence type="predicted"/>
<keyword evidence="2" id="KW-1185">Reference proteome</keyword>
<protein>
    <submittedName>
        <fullName evidence="1">Uncharacterized protein</fullName>
    </submittedName>
</protein>
<feature type="non-terminal residue" evidence="1">
    <location>
        <position position="1"/>
    </location>
</feature>
<reference evidence="1" key="1">
    <citation type="submission" date="2023-05" db="EMBL/GenBank/DDBJ databases">
        <authorList>
            <person name="Stuckert A."/>
        </authorList>
    </citation>
    <scope>NUCLEOTIDE SEQUENCE</scope>
</reference>